<dbReference type="PANTHER" id="PTHR24148:SF78">
    <property type="entry name" value="HETEROKARYON INCOMPATIBILITY DOMAIN-CONTAINING PROTEIN"/>
    <property type="match status" value="1"/>
</dbReference>
<dbReference type="InterPro" id="IPR052895">
    <property type="entry name" value="HetReg/Transcr_Mod"/>
</dbReference>
<gene>
    <name evidence="2" type="ORF">B0T25DRAFT_492914</name>
</gene>
<evidence type="ECO:0000259" key="1">
    <source>
        <dbReference type="Pfam" id="PF06985"/>
    </source>
</evidence>
<reference evidence="2" key="1">
    <citation type="journal article" date="2023" name="Mol. Phylogenet. Evol.">
        <title>Genome-scale phylogeny and comparative genomics of the fungal order Sordariales.</title>
        <authorList>
            <person name="Hensen N."/>
            <person name="Bonometti L."/>
            <person name="Westerberg I."/>
            <person name="Brannstrom I.O."/>
            <person name="Guillou S."/>
            <person name="Cros-Aarteil S."/>
            <person name="Calhoun S."/>
            <person name="Haridas S."/>
            <person name="Kuo A."/>
            <person name="Mondo S."/>
            <person name="Pangilinan J."/>
            <person name="Riley R."/>
            <person name="LaButti K."/>
            <person name="Andreopoulos B."/>
            <person name="Lipzen A."/>
            <person name="Chen C."/>
            <person name="Yan M."/>
            <person name="Daum C."/>
            <person name="Ng V."/>
            <person name="Clum A."/>
            <person name="Steindorff A."/>
            <person name="Ohm R.A."/>
            <person name="Martin F."/>
            <person name="Silar P."/>
            <person name="Natvig D.O."/>
            <person name="Lalanne C."/>
            <person name="Gautier V."/>
            <person name="Ament-Velasquez S.L."/>
            <person name="Kruys A."/>
            <person name="Hutchinson M.I."/>
            <person name="Powell A.J."/>
            <person name="Barry K."/>
            <person name="Miller A.N."/>
            <person name="Grigoriev I.V."/>
            <person name="Debuchy R."/>
            <person name="Gladieux P."/>
            <person name="Hiltunen Thoren M."/>
            <person name="Johannesson H."/>
        </authorList>
    </citation>
    <scope>NUCLEOTIDE SEQUENCE</scope>
    <source>
        <strain evidence="2">CBS 955.72</strain>
    </source>
</reference>
<comment type="caution">
    <text evidence="2">The sequence shown here is derived from an EMBL/GenBank/DDBJ whole genome shotgun (WGS) entry which is preliminary data.</text>
</comment>
<accession>A0AAJ0MKQ4</accession>
<dbReference type="AlphaFoldDB" id="A0AAJ0MKQ4"/>
<sequence length="497" mass="55884">MTPTVLDAITGAIIISPPRHSGNPASGDLGDNFCHSPLLKQGNIRLLRLLPHKDTKAPIQCQLFEYPLQEPNRGAHLYDALSYVWGSEEDKQPIFIQSHDKGDGSSTAPSTGNNRRLLVTANLHAVLSHIRDRLLERVMWIDAVCINQEDDDEKGLQVQSMAKVYAYANRVIVWLGEAASDSGEAFKALRKAAREQHARHSIERPTQQAILSLLKRPWFQRIWVVQEVAAARHILIKCGPLEIDGFIFCLGLGALKLSYDTCPDLQDLIPPITYLIRDAIFRPRYEASQPETSQPATFSLNIHPLGELVDMYHTRKATNRLDKAYALLGMSSDDPRTAGLLADYKQPWGEVFRKLIQFSLSDQVFIDTWDDCSVAVIQGKGHIVGRVSSVQSDDDPQGDMQSIRIAWKNVLGDFHTEGEENSRFDIPASAKLIHKGDIIYLLHGTLKPTIVRLCNSYLRVIMITAPLSETESRWSEHLRSITTTSPTDFMMIWDWDT</sequence>
<feature type="non-terminal residue" evidence="2">
    <location>
        <position position="497"/>
    </location>
</feature>
<protein>
    <submittedName>
        <fullName evidence="2">Heterokaryon incompatibility protein-domain-containing protein</fullName>
    </submittedName>
</protein>
<organism evidence="2 3">
    <name type="scientific">Lasiosphaeria hispida</name>
    <dbReference type="NCBI Taxonomy" id="260671"/>
    <lineage>
        <taxon>Eukaryota</taxon>
        <taxon>Fungi</taxon>
        <taxon>Dikarya</taxon>
        <taxon>Ascomycota</taxon>
        <taxon>Pezizomycotina</taxon>
        <taxon>Sordariomycetes</taxon>
        <taxon>Sordariomycetidae</taxon>
        <taxon>Sordariales</taxon>
        <taxon>Lasiosphaeriaceae</taxon>
        <taxon>Lasiosphaeria</taxon>
    </lineage>
</organism>
<keyword evidence="3" id="KW-1185">Reference proteome</keyword>
<dbReference type="InterPro" id="IPR010730">
    <property type="entry name" value="HET"/>
</dbReference>
<evidence type="ECO:0000313" key="2">
    <source>
        <dbReference type="EMBL" id="KAK3363992.1"/>
    </source>
</evidence>
<proteinExistence type="predicted"/>
<dbReference type="PANTHER" id="PTHR24148">
    <property type="entry name" value="ANKYRIN REPEAT DOMAIN-CONTAINING PROTEIN 39 HOMOLOG-RELATED"/>
    <property type="match status" value="1"/>
</dbReference>
<dbReference type="EMBL" id="JAUIQD010000001">
    <property type="protein sequence ID" value="KAK3363992.1"/>
    <property type="molecule type" value="Genomic_DNA"/>
</dbReference>
<dbReference type="Proteomes" id="UP001275084">
    <property type="component" value="Unassembled WGS sequence"/>
</dbReference>
<name>A0AAJ0MKQ4_9PEZI</name>
<dbReference type="Pfam" id="PF06985">
    <property type="entry name" value="HET"/>
    <property type="match status" value="1"/>
</dbReference>
<reference evidence="2" key="2">
    <citation type="submission" date="2023-06" db="EMBL/GenBank/DDBJ databases">
        <authorList>
            <consortium name="Lawrence Berkeley National Laboratory"/>
            <person name="Haridas S."/>
            <person name="Hensen N."/>
            <person name="Bonometti L."/>
            <person name="Westerberg I."/>
            <person name="Brannstrom I.O."/>
            <person name="Guillou S."/>
            <person name="Cros-Aarteil S."/>
            <person name="Calhoun S."/>
            <person name="Kuo A."/>
            <person name="Mondo S."/>
            <person name="Pangilinan J."/>
            <person name="Riley R."/>
            <person name="Labutti K."/>
            <person name="Andreopoulos B."/>
            <person name="Lipzen A."/>
            <person name="Chen C."/>
            <person name="Yanf M."/>
            <person name="Daum C."/>
            <person name="Ng V."/>
            <person name="Clum A."/>
            <person name="Steindorff A."/>
            <person name="Ohm R."/>
            <person name="Martin F."/>
            <person name="Silar P."/>
            <person name="Natvig D."/>
            <person name="Lalanne C."/>
            <person name="Gautier V."/>
            <person name="Ament-Velasquez S.L."/>
            <person name="Kruys A."/>
            <person name="Hutchinson M.I."/>
            <person name="Powell A.J."/>
            <person name="Barry K."/>
            <person name="Miller A.N."/>
            <person name="Grigoriev I.V."/>
            <person name="Debuchy R."/>
            <person name="Gladieux P."/>
            <person name="Thoren M.H."/>
            <person name="Johannesson H."/>
        </authorList>
    </citation>
    <scope>NUCLEOTIDE SEQUENCE</scope>
    <source>
        <strain evidence="2">CBS 955.72</strain>
    </source>
</reference>
<evidence type="ECO:0000313" key="3">
    <source>
        <dbReference type="Proteomes" id="UP001275084"/>
    </source>
</evidence>
<feature type="domain" description="Heterokaryon incompatibility" evidence="1">
    <location>
        <begin position="78"/>
        <end position="227"/>
    </location>
</feature>